<evidence type="ECO:0000313" key="2">
    <source>
        <dbReference type="EMBL" id="ALE08807.1"/>
    </source>
</evidence>
<proteinExistence type="predicted"/>
<feature type="region of interest" description="Disordered" evidence="1">
    <location>
        <begin position="26"/>
        <end position="50"/>
    </location>
</feature>
<gene>
    <name evidence="2" type="ORF">RY67_752</name>
</gene>
<evidence type="ECO:0000256" key="1">
    <source>
        <dbReference type="SAM" id="MobiDB-lite"/>
    </source>
</evidence>
<feature type="compositionally biased region" description="Basic and acidic residues" evidence="1">
    <location>
        <begin position="39"/>
        <end position="50"/>
    </location>
</feature>
<accession>A0A0M4LQT3</accession>
<name>A0A0M4LQT3_BIFLI</name>
<protein>
    <submittedName>
        <fullName evidence="2">Uncharacterized protein</fullName>
    </submittedName>
</protein>
<reference evidence="2 3" key="1">
    <citation type="submission" date="2014-12" db="EMBL/GenBank/DDBJ databases">
        <title>Complete genome sequence of Bifidobacterium longum subsp. infantis BT1.</title>
        <authorList>
            <person name="Kim J.F."/>
            <person name="Kwak M.-J."/>
        </authorList>
    </citation>
    <scope>NUCLEOTIDE SEQUENCE [LARGE SCALE GENOMIC DNA]</scope>
    <source>
        <strain evidence="2 3">BT1</strain>
    </source>
</reference>
<sequence>MAGSFPAANLRYRNVVRGGAAVKVGNGNPVHVRSSRIGRAADESARSASP</sequence>
<evidence type="ECO:0000313" key="3">
    <source>
        <dbReference type="Proteomes" id="UP000067206"/>
    </source>
</evidence>
<dbReference type="AlphaFoldDB" id="A0A0M4LQT3"/>
<dbReference type="EMBL" id="CP010411">
    <property type="protein sequence ID" value="ALE08807.1"/>
    <property type="molecule type" value="Genomic_DNA"/>
</dbReference>
<dbReference type="Proteomes" id="UP000067206">
    <property type="component" value="Chromosome"/>
</dbReference>
<organism evidence="2 3">
    <name type="scientific">Bifidobacterium longum subsp. infantis</name>
    <dbReference type="NCBI Taxonomy" id="1682"/>
    <lineage>
        <taxon>Bacteria</taxon>
        <taxon>Bacillati</taxon>
        <taxon>Actinomycetota</taxon>
        <taxon>Actinomycetes</taxon>
        <taxon>Bifidobacteriales</taxon>
        <taxon>Bifidobacteriaceae</taxon>
        <taxon>Bifidobacterium</taxon>
    </lineage>
</organism>
<dbReference type="PATRIC" id="fig|1682.24.peg.727"/>